<name>A0A645F2B7_9ZZZZ</name>
<dbReference type="EMBL" id="VSSQ01054497">
    <property type="protein sequence ID" value="MPN08448.1"/>
    <property type="molecule type" value="Genomic_DNA"/>
</dbReference>
<proteinExistence type="predicted"/>
<dbReference type="AlphaFoldDB" id="A0A645F2B7"/>
<reference evidence="1" key="1">
    <citation type="submission" date="2019-08" db="EMBL/GenBank/DDBJ databases">
        <authorList>
            <person name="Kucharzyk K."/>
            <person name="Murdoch R.W."/>
            <person name="Higgins S."/>
            <person name="Loffler F."/>
        </authorList>
    </citation>
    <scope>NUCLEOTIDE SEQUENCE</scope>
</reference>
<sequence length="242" mass="27184">MEIYLGVDPQMAGKVDGGKDEISEFLGDFVAALTGHRLFQLRQLLLHLRDHGRDVALGPVETGLRGALLYPVGAQQRWHAARDSRHVRGIFLFAPALGRLYLFPVAKHVVRILDADVPEDVGMTPDELVGQPVHHVRDREVAALLRHAGDEHHLQHEVAALLAHIRDVFGLYRLDEFVGLFYYVAAQRHVVLLTVPGAAVRRTQTLHHLCEPDKFFRHCFFFLHGESLLPALFYQIGAGFCS</sequence>
<evidence type="ECO:0000313" key="1">
    <source>
        <dbReference type="EMBL" id="MPN08448.1"/>
    </source>
</evidence>
<gene>
    <name evidence="1" type="ORF">SDC9_155730</name>
</gene>
<protein>
    <submittedName>
        <fullName evidence="1">Uncharacterized protein</fullName>
    </submittedName>
</protein>
<accession>A0A645F2B7</accession>
<organism evidence="1">
    <name type="scientific">bioreactor metagenome</name>
    <dbReference type="NCBI Taxonomy" id="1076179"/>
    <lineage>
        <taxon>unclassified sequences</taxon>
        <taxon>metagenomes</taxon>
        <taxon>ecological metagenomes</taxon>
    </lineage>
</organism>
<comment type="caution">
    <text evidence="1">The sequence shown here is derived from an EMBL/GenBank/DDBJ whole genome shotgun (WGS) entry which is preliminary data.</text>
</comment>